<evidence type="ECO:0000256" key="1">
    <source>
        <dbReference type="SAM" id="Phobius"/>
    </source>
</evidence>
<protein>
    <submittedName>
        <fullName evidence="2">Putative RND superfamily exporter protein</fullName>
    </submittedName>
</protein>
<keyword evidence="3" id="KW-1185">Reference proteome</keyword>
<evidence type="ECO:0000313" key="2">
    <source>
        <dbReference type="EMBL" id="MBB5998768.1"/>
    </source>
</evidence>
<comment type="caution">
    <text evidence="2">The sequence shown here is derived from an EMBL/GenBank/DDBJ whole genome shotgun (WGS) entry which is preliminary data.</text>
</comment>
<dbReference type="AlphaFoldDB" id="A0A841ECQ8"/>
<evidence type="ECO:0000313" key="3">
    <source>
        <dbReference type="Proteomes" id="UP000578077"/>
    </source>
</evidence>
<name>A0A841ECQ8_9ACTN</name>
<dbReference type="Proteomes" id="UP000578077">
    <property type="component" value="Unassembled WGS sequence"/>
</dbReference>
<feature type="transmembrane region" description="Helical" evidence="1">
    <location>
        <begin position="47"/>
        <end position="64"/>
    </location>
</feature>
<accession>A0A841ECQ8</accession>
<organism evidence="2 3">
    <name type="scientific">Streptomonospora salina</name>
    <dbReference type="NCBI Taxonomy" id="104205"/>
    <lineage>
        <taxon>Bacteria</taxon>
        <taxon>Bacillati</taxon>
        <taxon>Actinomycetota</taxon>
        <taxon>Actinomycetes</taxon>
        <taxon>Streptosporangiales</taxon>
        <taxon>Nocardiopsidaceae</taxon>
        <taxon>Streptomonospora</taxon>
    </lineage>
</organism>
<keyword evidence="1" id="KW-0472">Membrane</keyword>
<reference evidence="2 3" key="1">
    <citation type="submission" date="2020-08" db="EMBL/GenBank/DDBJ databases">
        <title>Sequencing the genomes of 1000 actinobacteria strains.</title>
        <authorList>
            <person name="Klenk H.-P."/>
        </authorList>
    </citation>
    <scope>NUCLEOTIDE SEQUENCE [LARGE SCALE GENOMIC DNA]</scope>
    <source>
        <strain evidence="2 3">DSM 44593</strain>
    </source>
</reference>
<keyword evidence="1" id="KW-0812">Transmembrane</keyword>
<keyword evidence="1" id="KW-1133">Transmembrane helix</keyword>
<gene>
    <name evidence="2" type="ORF">HNR25_002519</name>
</gene>
<sequence>MLGASVLGWYDQKLSQVTDLVTPTLWLVGAFVVLMAYIAYRSWKKAAIAALGMAIVIAIVDNVTSLSSMVEGEIAASTGAVSSESADGRPA</sequence>
<dbReference type="RefSeq" id="WP_184635250.1">
    <property type="nucleotide sequence ID" value="NZ_BAABKT010000013.1"/>
</dbReference>
<dbReference type="EMBL" id="JACHLY010000001">
    <property type="protein sequence ID" value="MBB5998768.1"/>
    <property type="molecule type" value="Genomic_DNA"/>
</dbReference>
<feature type="transmembrane region" description="Helical" evidence="1">
    <location>
        <begin position="20"/>
        <end position="40"/>
    </location>
</feature>
<proteinExistence type="predicted"/>